<keyword evidence="3" id="KW-1185">Reference proteome</keyword>
<dbReference type="EMBL" id="JBBNAG010000011">
    <property type="protein sequence ID" value="KAK9094411.1"/>
    <property type="molecule type" value="Genomic_DNA"/>
</dbReference>
<dbReference type="Proteomes" id="UP001419268">
    <property type="component" value="Unassembled WGS sequence"/>
</dbReference>
<name>A0AAP0HRZ4_9MAGN</name>
<protein>
    <submittedName>
        <fullName evidence="2">Uncharacterized protein</fullName>
    </submittedName>
</protein>
<organism evidence="2 3">
    <name type="scientific">Stephania cephalantha</name>
    <dbReference type="NCBI Taxonomy" id="152367"/>
    <lineage>
        <taxon>Eukaryota</taxon>
        <taxon>Viridiplantae</taxon>
        <taxon>Streptophyta</taxon>
        <taxon>Embryophyta</taxon>
        <taxon>Tracheophyta</taxon>
        <taxon>Spermatophyta</taxon>
        <taxon>Magnoliopsida</taxon>
        <taxon>Ranunculales</taxon>
        <taxon>Menispermaceae</taxon>
        <taxon>Menispermoideae</taxon>
        <taxon>Cissampelideae</taxon>
        <taxon>Stephania</taxon>
    </lineage>
</organism>
<comment type="caution">
    <text evidence="2">The sequence shown here is derived from an EMBL/GenBank/DDBJ whole genome shotgun (WGS) entry which is preliminary data.</text>
</comment>
<evidence type="ECO:0000256" key="1">
    <source>
        <dbReference type="SAM" id="MobiDB-lite"/>
    </source>
</evidence>
<sequence length="123" mass="13169">MAAEQRRRGDGQQRRDRRRNSGGGDDNNNGGGAVTTVGSDAANGGDGVARLRRRRGEQRDGVVGLIGGANRRMSTTRWRLYAGKPGERKWGLPLKGSWVYGNQVKGSGAPTERILGGSTYSLV</sequence>
<feature type="compositionally biased region" description="Gly residues" evidence="1">
    <location>
        <begin position="21"/>
        <end position="33"/>
    </location>
</feature>
<feature type="region of interest" description="Disordered" evidence="1">
    <location>
        <begin position="1"/>
        <end position="60"/>
    </location>
</feature>
<reference evidence="2 3" key="1">
    <citation type="submission" date="2024-01" db="EMBL/GenBank/DDBJ databases">
        <title>Genome assemblies of Stephania.</title>
        <authorList>
            <person name="Yang L."/>
        </authorList>
    </citation>
    <scope>NUCLEOTIDE SEQUENCE [LARGE SCALE GENOMIC DNA]</scope>
    <source>
        <strain evidence="2">JXDWG</strain>
        <tissue evidence="2">Leaf</tissue>
    </source>
</reference>
<accession>A0AAP0HRZ4</accession>
<evidence type="ECO:0000313" key="2">
    <source>
        <dbReference type="EMBL" id="KAK9094411.1"/>
    </source>
</evidence>
<evidence type="ECO:0000313" key="3">
    <source>
        <dbReference type="Proteomes" id="UP001419268"/>
    </source>
</evidence>
<proteinExistence type="predicted"/>
<dbReference type="AlphaFoldDB" id="A0AAP0HRZ4"/>
<gene>
    <name evidence="2" type="ORF">Scep_025880</name>
</gene>
<feature type="compositionally biased region" description="Basic and acidic residues" evidence="1">
    <location>
        <begin position="1"/>
        <end position="14"/>
    </location>
</feature>